<dbReference type="PATRIC" id="fig|1549858.7.peg.2173"/>
<dbReference type="Gene3D" id="1.50.10.10">
    <property type="match status" value="1"/>
</dbReference>
<dbReference type="NCBIfam" id="NF009774">
    <property type="entry name" value="PRK13271.1"/>
    <property type="match status" value="1"/>
</dbReference>
<dbReference type="PRINTS" id="PR00744">
    <property type="entry name" value="GLHYDRLASE37"/>
</dbReference>
<evidence type="ECO:0000256" key="2">
    <source>
        <dbReference type="ARBA" id="ARBA00023295"/>
    </source>
</evidence>
<evidence type="ECO:0000313" key="5">
    <source>
        <dbReference type="Proteomes" id="UP000033203"/>
    </source>
</evidence>
<dbReference type="PANTHER" id="PTHR23403">
    <property type="entry name" value="TREHALASE"/>
    <property type="match status" value="1"/>
</dbReference>
<accession>A0A0D1MHA3</accession>
<dbReference type="EMBL" id="JXTP01000013">
    <property type="protein sequence ID" value="KIU29757.1"/>
    <property type="molecule type" value="Genomic_DNA"/>
</dbReference>
<dbReference type="InterPro" id="IPR012341">
    <property type="entry name" value="6hp_glycosidase-like_sf"/>
</dbReference>
<keyword evidence="3" id="KW-0732">Signal</keyword>
<dbReference type="SUPFAM" id="SSF48208">
    <property type="entry name" value="Six-hairpin glycosidases"/>
    <property type="match status" value="1"/>
</dbReference>
<name>A0A0D1MHA3_9SPHN</name>
<gene>
    <name evidence="4" type="ORF">SR41_02820</name>
</gene>
<dbReference type="InterPro" id="IPR001661">
    <property type="entry name" value="Glyco_hydro_37"/>
</dbReference>
<organism evidence="4 5">
    <name type="scientific">Sphingomonas melonis</name>
    <dbReference type="NCBI Taxonomy" id="152682"/>
    <lineage>
        <taxon>Bacteria</taxon>
        <taxon>Pseudomonadati</taxon>
        <taxon>Pseudomonadota</taxon>
        <taxon>Alphaproteobacteria</taxon>
        <taxon>Sphingomonadales</taxon>
        <taxon>Sphingomonadaceae</taxon>
        <taxon>Sphingomonas</taxon>
    </lineage>
</organism>
<dbReference type="NCBIfam" id="NF009773">
    <property type="entry name" value="PRK13270.1"/>
    <property type="match status" value="1"/>
</dbReference>
<keyword evidence="1" id="KW-0378">Hydrolase</keyword>
<feature type="signal peptide" evidence="3">
    <location>
        <begin position="1"/>
        <end position="16"/>
    </location>
</feature>
<evidence type="ECO:0000313" key="4">
    <source>
        <dbReference type="EMBL" id="KIU29757.1"/>
    </source>
</evidence>
<dbReference type="Proteomes" id="UP000033203">
    <property type="component" value="Unassembled WGS sequence"/>
</dbReference>
<evidence type="ECO:0000256" key="3">
    <source>
        <dbReference type="SAM" id="SignalP"/>
    </source>
</evidence>
<dbReference type="AlphaFoldDB" id="A0A0D1MHA3"/>
<dbReference type="PANTHER" id="PTHR23403:SF1">
    <property type="entry name" value="TREHALASE"/>
    <property type="match status" value="1"/>
</dbReference>
<dbReference type="InterPro" id="IPR018232">
    <property type="entry name" value="Glyco_hydro_37_CS"/>
</dbReference>
<dbReference type="InterPro" id="IPR008928">
    <property type="entry name" value="6-hairpin_glycosidase_sf"/>
</dbReference>
<dbReference type="GO" id="GO:0005993">
    <property type="term" value="P:trehalose catabolic process"/>
    <property type="evidence" value="ECO:0007669"/>
    <property type="project" value="TreeGrafter"/>
</dbReference>
<protein>
    <submittedName>
        <fullName evidence="4">Trehalase</fullName>
    </submittedName>
</protein>
<dbReference type="PROSITE" id="PS00928">
    <property type="entry name" value="TREHALASE_2"/>
    <property type="match status" value="1"/>
</dbReference>
<feature type="chain" id="PRO_5002233556" evidence="3">
    <location>
        <begin position="17"/>
        <end position="513"/>
    </location>
</feature>
<dbReference type="Pfam" id="PF01204">
    <property type="entry name" value="Trehalase"/>
    <property type="match status" value="1"/>
</dbReference>
<keyword evidence="2" id="KW-0326">Glycosidase</keyword>
<evidence type="ECO:0000256" key="1">
    <source>
        <dbReference type="ARBA" id="ARBA00022801"/>
    </source>
</evidence>
<reference evidence="4 5" key="1">
    <citation type="submission" date="2015-01" db="EMBL/GenBank/DDBJ databases">
        <title>Genome of Sphingomonas taxi strain 30a.</title>
        <authorList>
            <person name="Eevers N."/>
            <person name="Van Hamme J."/>
            <person name="Bottos E."/>
            <person name="Weyens N."/>
            <person name="Vangronsveld J."/>
        </authorList>
    </citation>
    <scope>NUCLEOTIDE SEQUENCE [LARGE SCALE GENOMIC DNA]</scope>
    <source>
        <strain evidence="4 5">30a</strain>
    </source>
</reference>
<sequence>MMIRPLLLVLSTLLVAATPLSPAQRFGELFRAVQMQRVFPDSKTFADAQPRRSDAAIVKAYRQCACKDRAALEAFVQANFTLPITPTVPPPSAKLSLTAHIDALWPQLTRTLPSVAPGSSALPLPKRFVVPGGRFREMYYWDSWFTMLGLQASGRQDLVEDMIVDFGSLLDRYGRIPNGTRTYYLSRSQPPFFYLIAGMSKRADTLAQRTRWLRAEHDFWMRGADGLRAGDANARVVRLRDGSLLNRYWDDRDDPRDESYREDALLAQANPGRNAKVLYRDLRAGAESGWDFSSRWLADGKTLATIRTTRVVPVDLNSLLYGLERSIATNCRMLRDDPCASRYTAAADARAVAINRHLWNAAGYYADYDLDADTVAGGRTAAMAFPLFVGIATPDRAQATDKALAPLIGEGGLRTTLVDTGQQWDDPNGWAPLQWVAITGLERYGETALARRIAAHWLASVTREYDASGKLLEKYNVVQRLPGGGGEYPLQDGFGWTNGVTRALIAKGFTTAP</sequence>
<proteinExistence type="predicted"/>
<comment type="caution">
    <text evidence="4">The sequence shown here is derived from an EMBL/GenBank/DDBJ whole genome shotgun (WGS) entry which is preliminary data.</text>
</comment>
<dbReference type="GO" id="GO:0004555">
    <property type="term" value="F:alpha,alpha-trehalase activity"/>
    <property type="evidence" value="ECO:0007669"/>
    <property type="project" value="InterPro"/>
</dbReference>